<dbReference type="GO" id="GO:0016787">
    <property type="term" value="F:hydrolase activity"/>
    <property type="evidence" value="ECO:0007669"/>
    <property type="project" value="UniProtKB-KW"/>
</dbReference>
<dbReference type="SMART" id="SM00849">
    <property type="entry name" value="Lactamase_B"/>
    <property type="match status" value="1"/>
</dbReference>
<evidence type="ECO:0000313" key="6">
    <source>
        <dbReference type="EMBL" id="MXN45614.1"/>
    </source>
</evidence>
<dbReference type="OrthoDB" id="9773738at2"/>
<protein>
    <submittedName>
        <fullName evidence="6">MBL fold metallo-hydrolase</fullName>
    </submittedName>
</protein>
<keyword evidence="7" id="KW-1185">Reference proteome</keyword>
<dbReference type="InterPro" id="IPR006311">
    <property type="entry name" value="TAT_signal"/>
</dbReference>
<name>A0A6N8S963_9HYPH</name>
<keyword evidence="4" id="KW-0862">Zinc</keyword>
<dbReference type="SUPFAM" id="SSF56281">
    <property type="entry name" value="Metallo-hydrolase/oxidoreductase"/>
    <property type="match status" value="1"/>
</dbReference>
<comment type="similarity">
    <text evidence="1">Belongs to the metallo-beta-lactamase superfamily.</text>
</comment>
<dbReference type="InterPro" id="IPR036866">
    <property type="entry name" value="RibonucZ/Hydroxyglut_hydro"/>
</dbReference>
<dbReference type="Gene3D" id="3.60.15.10">
    <property type="entry name" value="Ribonuclease Z/Hydroxyacylglutathione hydrolase-like"/>
    <property type="match status" value="1"/>
</dbReference>
<evidence type="ECO:0000256" key="2">
    <source>
        <dbReference type="ARBA" id="ARBA00022723"/>
    </source>
</evidence>
<evidence type="ECO:0000259" key="5">
    <source>
        <dbReference type="SMART" id="SM00849"/>
    </source>
</evidence>
<comment type="caution">
    <text evidence="6">The sequence shown here is derived from an EMBL/GenBank/DDBJ whole genome shotgun (WGS) entry which is preliminary data.</text>
</comment>
<dbReference type="EMBL" id="WUMK01000003">
    <property type="protein sequence ID" value="MXN45614.1"/>
    <property type="molecule type" value="Genomic_DNA"/>
</dbReference>
<proteinExistence type="inferred from homology"/>
<dbReference type="Pfam" id="PF00753">
    <property type="entry name" value="Lactamase_B"/>
    <property type="match status" value="1"/>
</dbReference>
<dbReference type="PROSITE" id="PS51318">
    <property type="entry name" value="TAT"/>
    <property type="match status" value="1"/>
</dbReference>
<dbReference type="Proteomes" id="UP000435802">
    <property type="component" value="Unassembled WGS sequence"/>
</dbReference>
<reference evidence="6 7" key="1">
    <citation type="submission" date="2019-12" db="EMBL/GenBank/DDBJ databases">
        <title>Shinella kummerowiae sp. nov., a symbiotic bacterium isolated from root nodules of the herbal legume Kummerowia stipulacea.</title>
        <authorList>
            <person name="Gao J."/>
        </authorList>
    </citation>
    <scope>NUCLEOTIDE SEQUENCE [LARGE SCALE GENOMIC DNA]</scope>
    <source>
        <strain evidence="6 7">CCBAU 25048</strain>
    </source>
</reference>
<dbReference type="PANTHER" id="PTHR42978:SF6">
    <property type="entry name" value="QUORUM-QUENCHING LACTONASE YTNP-RELATED"/>
    <property type="match status" value="1"/>
</dbReference>
<dbReference type="PANTHER" id="PTHR42978">
    <property type="entry name" value="QUORUM-QUENCHING LACTONASE YTNP-RELATED-RELATED"/>
    <property type="match status" value="1"/>
</dbReference>
<sequence length="313" mass="33650">MPDFETNTLHATRRQLLLGAAATTVSLALPRHVLAAPAHTFTHGAFDITVVSDGMLMLPPEILLPDANAEERADFLKRLGGNEKGAAVQANIPLIRHGSDLILIDTGAGPYFQASAGRLAENLKTVGVKPEEITKVVFTHVHPDHSGGTTTPDGKLLFPNAHYYVGEAEAAFWTDPAFETRQPAPLHGFAKGAQRDLGAVEDRLTLVKSGDEIVPGMAVLPTLGHTPGHLSLELAGDGNLLVTGDACTSDTIFFARPDWHFGFDTDAEIALKSRQTLLDRAASEKIKMLGYHWTYPGVGYAERNGAAYRFVPT</sequence>
<dbReference type="InterPro" id="IPR051013">
    <property type="entry name" value="MBL_superfamily_lactonases"/>
</dbReference>
<accession>A0A6N8S963</accession>
<keyword evidence="2" id="KW-0479">Metal-binding</keyword>
<dbReference type="GO" id="GO:0046872">
    <property type="term" value="F:metal ion binding"/>
    <property type="evidence" value="ECO:0007669"/>
    <property type="project" value="UniProtKB-KW"/>
</dbReference>
<evidence type="ECO:0000256" key="4">
    <source>
        <dbReference type="ARBA" id="ARBA00022833"/>
    </source>
</evidence>
<dbReference type="AlphaFoldDB" id="A0A6N8S963"/>
<evidence type="ECO:0000256" key="1">
    <source>
        <dbReference type="ARBA" id="ARBA00007749"/>
    </source>
</evidence>
<feature type="domain" description="Metallo-beta-lactamase" evidence="5">
    <location>
        <begin position="89"/>
        <end position="292"/>
    </location>
</feature>
<dbReference type="InterPro" id="IPR001279">
    <property type="entry name" value="Metallo-B-lactamas"/>
</dbReference>
<organism evidence="6 7">
    <name type="scientific">Shinella kummerowiae</name>
    <dbReference type="NCBI Taxonomy" id="417745"/>
    <lineage>
        <taxon>Bacteria</taxon>
        <taxon>Pseudomonadati</taxon>
        <taxon>Pseudomonadota</taxon>
        <taxon>Alphaproteobacteria</taxon>
        <taxon>Hyphomicrobiales</taxon>
        <taxon>Rhizobiaceae</taxon>
        <taxon>Shinella</taxon>
    </lineage>
</organism>
<dbReference type="CDD" id="cd07720">
    <property type="entry name" value="OPHC2-like_MBL-fold"/>
    <property type="match status" value="1"/>
</dbReference>
<evidence type="ECO:0000256" key="3">
    <source>
        <dbReference type="ARBA" id="ARBA00022801"/>
    </source>
</evidence>
<dbReference type="RefSeq" id="WP_160859045.1">
    <property type="nucleotide sequence ID" value="NZ_WUMK01000003.1"/>
</dbReference>
<gene>
    <name evidence="6" type="ORF">GR138_10445</name>
</gene>
<evidence type="ECO:0000313" key="7">
    <source>
        <dbReference type="Proteomes" id="UP000435802"/>
    </source>
</evidence>
<keyword evidence="3 6" id="KW-0378">Hydrolase</keyword>